<dbReference type="PANTHER" id="PTHR47577">
    <property type="entry name" value="THAP DOMAIN-CONTAINING PROTEIN 6"/>
    <property type="match status" value="1"/>
</dbReference>
<organism evidence="3 4">
    <name type="scientific">Trachymyrmex cornetzi</name>
    <dbReference type="NCBI Taxonomy" id="471704"/>
    <lineage>
        <taxon>Eukaryota</taxon>
        <taxon>Metazoa</taxon>
        <taxon>Ecdysozoa</taxon>
        <taxon>Arthropoda</taxon>
        <taxon>Hexapoda</taxon>
        <taxon>Insecta</taxon>
        <taxon>Pterygota</taxon>
        <taxon>Neoptera</taxon>
        <taxon>Endopterygota</taxon>
        <taxon>Hymenoptera</taxon>
        <taxon>Apocrita</taxon>
        <taxon>Aculeata</taxon>
        <taxon>Formicoidea</taxon>
        <taxon>Formicidae</taxon>
        <taxon>Myrmicinae</taxon>
        <taxon>Trachymyrmex</taxon>
    </lineage>
</organism>
<sequence length="437" mass="49829">LPHLSTVRKWHAGIDIKSGICEAALEILTEKHVKANNTGKKLLCSMMVDDIAIRKHVRWNGKKFTGFVTYNKSNMKNVKTNRQRSKLSNRAVEAMVIMVVCLNENWKIPVAYHFINGLNGEDRANIILECLEKLHPTGINVISLTFDGGTSNIKMAESLGAKFCYTTNFDLSIRHPVTKEPIFLIFDACHAIKLVRNTFGDKKELIDGDGNMIQWNIIFFSSVRSRGGNNNNPTTEQFQSALKWLLIYAQVGSSDYANCIKKDETYTNTLTNARNEHSSSNNFTSDISFEEQQNTNDIIAGFVIKNIAKSIKCACKKLLTNYKSLSSLQEIKNRGKLTSASADVIEICLIAERTFREIEIYETENVKNVLIEKTMERIPLYILDNKENCTGNHRKFITKKILNMFFDVRLHYESTCNFPEEVRIRSKNTKLILFKSQ</sequence>
<name>A0A151IWB7_9HYME</name>
<evidence type="ECO:0000313" key="3">
    <source>
        <dbReference type="EMBL" id="KYN12118.1"/>
    </source>
</evidence>
<dbReference type="InterPro" id="IPR048367">
    <property type="entry name" value="TNP-like_RNaseH_C"/>
</dbReference>
<reference evidence="3 4" key="1">
    <citation type="submission" date="2015-09" db="EMBL/GenBank/DDBJ databases">
        <title>Trachymyrmex cornetzi WGS genome.</title>
        <authorList>
            <person name="Nygaard S."/>
            <person name="Hu H."/>
            <person name="Boomsma J."/>
            <person name="Zhang G."/>
        </authorList>
    </citation>
    <scope>NUCLEOTIDE SEQUENCE [LARGE SCALE GENOMIC DNA]</scope>
    <source>
        <strain evidence="3">Tcor2-1</strain>
        <tissue evidence="3">Whole body</tissue>
    </source>
</reference>
<dbReference type="Pfam" id="PF21789">
    <property type="entry name" value="TNP-like_RNaseH_C"/>
    <property type="match status" value="1"/>
</dbReference>
<evidence type="ECO:0000259" key="2">
    <source>
        <dbReference type="Pfam" id="PF21789"/>
    </source>
</evidence>
<accession>A0A151IWB7</accession>
<dbReference type="PANTHER" id="PTHR47577:SF2">
    <property type="entry name" value="THAP DOMAIN CONTAINING 9"/>
    <property type="match status" value="1"/>
</dbReference>
<evidence type="ECO:0000313" key="4">
    <source>
        <dbReference type="Proteomes" id="UP000078492"/>
    </source>
</evidence>
<feature type="non-terminal residue" evidence="3">
    <location>
        <position position="1"/>
    </location>
</feature>
<dbReference type="EMBL" id="KQ980864">
    <property type="protein sequence ID" value="KYN12118.1"/>
    <property type="molecule type" value="Genomic_DNA"/>
</dbReference>
<feature type="domain" description="Transposable element P transposase-like RNase H" evidence="1">
    <location>
        <begin position="17"/>
        <end position="160"/>
    </location>
</feature>
<evidence type="ECO:0000259" key="1">
    <source>
        <dbReference type="Pfam" id="PF21787"/>
    </source>
</evidence>
<protein>
    <submittedName>
        <fullName evidence="3">THAP domain-containing protein 9</fullName>
    </submittedName>
</protein>
<keyword evidence="4" id="KW-1185">Reference proteome</keyword>
<gene>
    <name evidence="3" type="ORF">ALC57_15720</name>
</gene>
<dbReference type="Proteomes" id="UP000078492">
    <property type="component" value="Unassembled WGS sequence"/>
</dbReference>
<dbReference type="STRING" id="471704.A0A151IWB7"/>
<proteinExistence type="predicted"/>
<dbReference type="Pfam" id="PF21787">
    <property type="entry name" value="TNP-like_RNaseH_N"/>
    <property type="match status" value="1"/>
</dbReference>
<feature type="domain" description="Transposable element P transposase-like RNase H C-terminal" evidence="2">
    <location>
        <begin position="218"/>
        <end position="241"/>
    </location>
</feature>
<dbReference type="AlphaFoldDB" id="A0A151IWB7"/>
<dbReference type="InterPro" id="IPR048365">
    <property type="entry name" value="TNP-like_RNaseH_N"/>
</dbReference>